<protein>
    <submittedName>
        <fullName evidence="1">Uncharacterized protein</fullName>
    </submittedName>
</protein>
<dbReference type="RefSeq" id="XP_009174525.1">
    <property type="nucleotide sequence ID" value="XM_009176261.1"/>
</dbReference>
<name>A0A074Z3T4_OPIVI</name>
<dbReference type="OrthoDB" id="10483777at2759"/>
<sequence length="163" mass="18338">MFLSNRICCTRPSHVSVGTIFGTSRYMYSRNTLLIRLLKTLRPRTTSFFLFGAYHTGAAHQCDRYKREIQLDSVESEREGEMAKWLEREFTDWKVSGSNPTSASQLLPSRLGQPDSIPALVLPWDDMTARLLKIRQQPTTGFALFGAHQLGAVHGFPSTLGST</sequence>
<gene>
    <name evidence="1" type="ORF">T265_10016</name>
</gene>
<dbReference type="EMBL" id="KL596944">
    <property type="protein sequence ID" value="KER21741.1"/>
    <property type="molecule type" value="Genomic_DNA"/>
</dbReference>
<dbReference type="AlphaFoldDB" id="A0A074Z3T4"/>
<dbReference type="GeneID" id="20324184"/>
<dbReference type="Proteomes" id="UP000054324">
    <property type="component" value="Unassembled WGS sequence"/>
</dbReference>
<dbReference type="CTD" id="20324184"/>
<keyword evidence="2" id="KW-1185">Reference proteome</keyword>
<evidence type="ECO:0000313" key="2">
    <source>
        <dbReference type="Proteomes" id="UP000054324"/>
    </source>
</evidence>
<evidence type="ECO:0000313" key="1">
    <source>
        <dbReference type="EMBL" id="KER21741.1"/>
    </source>
</evidence>
<dbReference type="KEGG" id="ovi:T265_10016"/>
<accession>A0A074Z3T4</accession>
<dbReference type="STRING" id="6198.A0A074Z3T4"/>
<reference evidence="1 2" key="1">
    <citation type="submission" date="2013-11" db="EMBL/GenBank/DDBJ databases">
        <title>Opisthorchis viverrini - life in the bile duct.</title>
        <authorList>
            <person name="Young N.D."/>
            <person name="Nagarajan N."/>
            <person name="Lin S.J."/>
            <person name="Korhonen P.K."/>
            <person name="Jex A.R."/>
            <person name="Hall R.S."/>
            <person name="Safavi-Hemami H."/>
            <person name="Kaewkong W."/>
            <person name="Bertrand D."/>
            <person name="Gao S."/>
            <person name="Seet Q."/>
            <person name="Wongkham S."/>
            <person name="Teh B.T."/>
            <person name="Wongkham C."/>
            <person name="Intapan P.M."/>
            <person name="Maleewong W."/>
            <person name="Yang X."/>
            <person name="Hu M."/>
            <person name="Wang Z."/>
            <person name="Hofmann A."/>
            <person name="Sternberg P.W."/>
            <person name="Tan P."/>
            <person name="Wang J."/>
            <person name="Gasser R.B."/>
        </authorList>
    </citation>
    <scope>NUCLEOTIDE SEQUENCE [LARGE SCALE GENOMIC DNA]</scope>
</reference>
<organism evidence="1 2">
    <name type="scientific">Opisthorchis viverrini</name>
    <name type="common">Southeast Asian liver fluke</name>
    <dbReference type="NCBI Taxonomy" id="6198"/>
    <lineage>
        <taxon>Eukaryota</taxon>
        <taxon>Metazoa</taxon>
        <taxon>Spiralia</taxon>
        <taxon>Lophotrochozoa</taxon>
        <taxon>Platyhelminthes</taxon>
        <taxon>Trematoda</taxon>
        <taxon>Digenea</taxon>
        <taxon>Opisthorchiida</taxon>
        <taxon>Opisthorchiata</taxon>
        <taxon>Opisthorchiidae</taxon>
        <taxon>Opisthorchis</taxon>
    </lineage>
</organism>
<proteinExistence type="predicted"/>